<proteinExistence type="predicted"/>
<dbReference type="EMBL" id="JBBPEH010000007">
    <property type="protein sequence ID" value="KAK7535892.1"/>
    <property type="molecule type" value="Genomic_DNA"/>
</dbReference>
<protein>
    <submittedName>
        <fullName evidence="1">Uncharacterized protein</fullName>
    </submittedName>
</protein>
<accession>A0ABR1LQ35</accession>
<name>A0ABR1LQ35_9PEZI</name>
<sequence length="167" mass="18086">MALFAHLHSHPLLHGKPCPRHAVAHCELVPRAALLCSRLRLRAQRSTGRSSRNPAPAPTLDATGSLPVPILSFSCLVCNTGRMYNVCAIGLCVHTAMQSRAICPQKRCVPAAAARRVPHVPCVFRPAPTSPKEPSTFRLFAILSPCPARLLNGYFCRSTRLACLDSS</sequence>
<organism evidence="1 2">
    <name type="scientific">Phyllosticta citribraziliensis</name>
    <dbReference type="NCBI Taxonomy" id="989973"/>
    <lineage>
        <taxon>Eukaryota</taxon>
        <taxon>Fungi</taxon>
        <taxon>Dikarya</taxon>
        <taxon>Ascomycota</taxon>
        <taxon>Pezizomycotina</taxon>
        <taxon>Dothideomycetes</taxon>
        <taxon>Dothideomycetes incertae sedis</taxon>
        <taxon>Botryosphaeriales</taxon>
        <taxon>Phyllostictaceae</taxon>
        <taxon>Phyllosticta</taxon>
    </lineage>
</organism>
<dbReference type="RefSeq" id="XP_066654308.1">
    <property type="nucleotide sequence ID" value="XM_066795864.1"/>
</dbReference>
<gene>
    <name evidence="1" type="ORF">J3D65DRAFT_393253</name>
</gene>
<comment type="caution">
    <text evidence="1">The sequence shown here is derived from an EMBL/GenBank/DDBJ whole genome shotgun (WGS) entry which is preliminary data.</text>
</comment>
<evidence type="ECO:0000313" key="1">
    <source>
        <dbReference type="EMBL" id="KAK7535892.1"/>
    </source>
</evidence>
<dbReference type="Proteomes" id="UP001360953">
    <property type="component" value="Unassembled WGS sequence"/>
</dbReference>
<evidence type="ECO:0000313" key="2">
    <source>
        <dbReference type="Proteomes" id="UP001360953"/>
    </source>
</evidence>
<dbReference type="GeneID" id="92028770"/>
<reference evidence="1 2" key="1">
    <citation type="submission" date="2024-04" db="EMBL/GenBank/DDBJ databases">
        <title>Phyllosticta paracitricarpa is synonymous to the EU quarantine fungus P. citricarpa based on phylogenomic analyses.</title>
        <authorList>
            <consortium name="Lawrence Berkeley National Laboratory"/>
            <person name="Van ingen-buijs V.A."/>
            <person name="Van westerhoven A.C."/>
            <person name="Haridas S."/>
            <person name="Skiadas P."/>
            <person name="Martin F."/>
            <person name="Groenewald J.Z."/>
            <person name="Crous P.W."/>
            <person name="Seidl M.F."/>
        </authorList>
    </citation>
    <scope>NUCLEOTIDE SEQUENCE [LARGE SCALE GENOMIC DNA]</scope>
    <source>
        <strain evidence="1 2">CPC 17464</strain>
    </source>
</reference>
<keyword evidence="2" id="KW-1185">Reference proteome</keyword>